<evidence type="ECO:0000259" key="1">
    <source>
        <dbReference type="Pfam" id="PF00724"/>
    </source>
</evidence>
<dbReference type="VEuPathDB" id="FungiDB:SCHCODRAFT_01350659"/>
<evidence type="ECO:0000313" key="2">
    <source>
        <dbReference type="EMBL" id="EFI98880.1"/>
    </source>
</evidence>
<dbReference type="FunCoup" id="D8PZK9">
    <property type="interactions" value="248"/>
</dbReference>
<dbReference type="InterPro" id="IPR045247">
    <property type="entry name" value="Oye-like"/>
</dbReference>
<dbReference type="EMBL" id="GL377304">
    <property type="protein sequence ID" value="EFI98880.1"/>
    <property type="molecule type" value="Genomic_DNA"/>
</dbReference>
<organism evidence="3">
    <name type="scientific">Schizophyllum commune (strain H4-8 / FGSC 9210)</name>
    <name type="common">Split gill fungus</name>
    <dbReference type="NCBI Taxonomy" id="578458"/>
    <lineage>
        <taxon>Eukaryota</taxon>
        <taxon>Fungi</taxon>
        <taxon>Dikarya</taxon>
        <taxon>Basidiomycota</taxon>
        <taxon>Agaricomycotina</taxon>
        <taxon>Agaricomycetes</taxon>
        <taxon>Agaricomycetidae</taxon>
        <taxon>Agaricales</taxon>
        <taxon>Schizophyllaceae</taxon>
        <taxon>Schizophyllum</taxon>
    </lineage>
</organism>
<dbReference type="OMA" id="DERMCIL"/>
<dbReference type="RefSeq" id="XP_003033783.1">
    <property type="nucleotide sequence ID" value="XM_003033737.1"/>
</dbReference>
<gene>
    <name evidence="2" type="ORF">SCHCODRAFT_66579</name>
</gene>
<reference evidence="2 3" key="1">
    <citation type="journal article" date="2010" name="Nat. Biotechnol.">
        <title>Genome sequence of the model mushroom Schizophyllum commune.</title>
        <authorList>
            <person name="Ohm R.A."/>
            <person name="de Jong J.F."/>
            <person name="Lugones L.G."/>
            <person name="Aerts A."/>
            <person name="Kothe E."/>
            <person name="Stajich J.E."/>
            <person name="de Vries R.P."/>
            <person name="Record E."/>
            <person name="Levasseur A."/>
            <person name="Baker S.E."/>
            <person name="Bartholomew K.A."/>
            <person name="Coutinho P.M."/>
            <person name="Erdmann S."/>
            <person name="Fowler T.J."/>
            <person name="Gathman A.C."/>
            <person name="Lombard V."/>
            <person name="Henrissat B."/>
            <person name="Knabe N."/>
            <person name="Kuees U."/>
            <person name="Lilly W.W."/>
            <person name="Lindquist E."/>
            <person name="Lucas S."/>
            <person name="Magnuson J.K."/>
            <person name="Piumi F."/>
            <person name="Raudaskoski M."/>
            <person name="Salamov A."/>
            <person name="Schmutz J."/>
            <person name="Schwarze F.W.M.R."/>
            <person name="vanKuyk P.A."/>
            <person name="Horton J.S."/>
            <person name="Grigoriev I.V."/>
            <person name="Woesten H.A.B."/>
        </authorList>
    </citation>
    <scope>NUCLEOTIDE SEQUENCE [LARGE SCALE GENOMIC DNA]</scope>
    <source>
        <strain evidence="3">H4-8 / FGSC 9210</strain>
    </source>
</reference>
<dbReference type="GO" id="GO:0010181">
    <property type="term" value="F:FMN binding"/>
    <property type="evidence" value="ECO:0007669"/>
    <property type="project" value="InterPro"/>
</dbReference>
<accession>D8PZK9</accession>
<dbReference type="CDD" id="cd02933">
    <property type="entry name" value="OYE_like_FMN"/>
    <property type="match status" value="1"/>
</dbReference>
<dbReference type="Gene3D" id="3.20.20.70">
    <property type="entry name" value="Aldolase class I"/>
    <property type="match status" value="1"/>
</dbReference>
<dbReference type="KEGG" id="scm:SCHCO_01350659"/>
<feature type="domain" description="NADH:flavin oxidoreductase/NADH oxidase N-terminal" evidence="1">
    <location>
        <begin position="5"/>
        <end position="335"/>
    </location>
</feature>
<dbReference type="PANTHER" id="PTHR22893:SF91">
    <property type="entry name" value="NADPH DEHYDROGENASE 2-RELATED"/>
    <property type="match status" value="1"/>
</dbReference>
<dbReference type="InterPro" id="IPR013785">
    <property type="entry name" value="Aldolase_TIM"/>
</dbReference>
<dbReference type="OrthoDB" id="276546at2759"/>
<dbReference type="GeneID" id="9585408"/>
<protein>
    <recommendedName>
        <fullName evidence="1">NADH:flavin oxidoreductase/NADH oxidase N-terminal domain-containing protein</fullName>
    </recommendedName>
</protein>
<dbReference type="HOGENOM" id="CLU_012153_0_0_1"/>
<dbReference type="Pfam" id="PF00724">
    <property type="entry name" value="Oxidored_FMN"/>
    <property type="match status" value="1"/>
</dbReference>
<dbReference type="FunFam" id="3.20.20.70:FF:000138">
    <property type="entry name" value="NADPH dehydrogenase 1"/>
    <property type="match status" value="1"/>
</dbReference>
<dbReference type="Proteomes" id="UP000007431">
    <property type="component" value="Unassembled WGS sequence"/>
</dbReference>
<keyword evidence="3" id="KW-1185">Reference proteome</keyword>
<dbReference type="eggNOG" id="KOG0134">
    <property type="taxonomic scope" value="Eukaryota"/>
</dbReference>
<dbReference type="SUPFAM" id="SSF51395">
    <property type="entry name" value="FMN-linked oxidoreductases"/>
    <property type="match status" value="1"/>
</dbReference>
<sequence>MSLPKLFRPIEIGNVTLQHRVVLAPMTRMRCTTDHIPTSIMKDYYAQRASTHGTLLITEATPVSLAAGGMLNVPGIYNDAQIVAWRKIIDAVHAKGSFLFLQLWATGRAANPAVLAAEGNPYVAPSPIRLEEKEETPRELTKDEIEQYVKWFAQAARNAIEAGADGVEIHGANGYLIDQFLRDVSNQRTDEYGGSIENRCRFPLQVVDAVVKAIGPERTAIRLNPWGTVLGMTLADPVPQFTHFVQQLAAAHPSLAYIHIIEARVKGAMTLPVEEYDPAKSTDFIRSIWAPRPLISCGAYSRELAMEVAEKKGDLIAVGRPFASNPDLPERWKNDWQLTPYKREFFYIPGGSAEGYSDHPFATEAQKVKIAA</sequence>
<dbReference type="GO" id="GO:0016491">
    <property type="term" value="F:oxidoreductase activity"/>
    <property type="evidence" value="ECO:0007669"/>
    <property type="project" value="InterPro"/>
</dbReference>
<dbReference type="AlphaFoldDB" id="D8PZK9"/>
<proteinExistence type="predicted"/>
<dbReference type="InParanoid" id="D8PZK9"/>
<dbReference type="STRING" id="578458.D8PZK9"/>
<dbReference type="PANTHER" id="PTHR22893">
    <property type="entry name" value="NADH OXIDOREDUCTASE-RELATED"/>
    <property type="match status" value="1"/>
</dbReference>
<dbReference type="InterPro" id="IPR001155">
    <property type="entry name" value="OxRdtase_FMN_N"/>
</dbReference>
<evidence type="ECO:0000313" key="3">
    <source>
        <dbReference type="Proteomes" id="UP000007431"/>
    </source>
</evidence>
<name>D8PZK9_SCHCM</name>